<dbReference type="PANTHER" id="PTHR43132">
    <property type="entry name" value="ARSENICAL RESISTANCE OPERON REPRESSOR ARSR-RELATED"/>
    <property type="match status" value="1"/>
</dbReference>
<evidence type="ECO:0000256" key="2">
    <source>
        <dbReference type="ARBA" id="ARBA00023125"/>
    </source>
</evidence>
<evidence type="ECO:0000313" key="6">
    <source>
        <dbReference type="Proteomes" id="UP000316242"/>
    </source>
</evidence>
<dbReference type="InterPro" id="IPR001845">
    <property type="entry name" value="HTH_ArsR_DNA-bd_dom"/>
</dbReference>
<protein>
    <recommendedName>
        <fullName evidence="4">HTH arsR-type domain-containing protein</fullName>
    </recommendedName>
</protein>
<evidence type="ECO:0000256" key="1">
    <source>
        <dbReference type="ARBA" id="ARBA00023015"/>
    </source>
</evidence>
<organism evidence="5 6">
    <name type="scientific">Glutamicibacter nicotianae</name>
    <name type="common">Arthrobacter nicotianae</name>
    <dbReference type="NCBI Taxonomy" id="37929"/>
    <lineage>
        <taxon>Bacteria</taxon>
        <taxon>Bacillati</taxon>
        <taxon>Actinomycetota</taxon>
        <taxon>Actinomycetes</taxon>
        <taxon>Micrococcales</taxon>
        <taxon>Micrococcaceae</taxon>
        <taxon>Glutamicibacter</taxon>
    </lineage>
</organism>
<dbReference type="NCBIfam" id="NF033788">
    <property type="entry name" value="HTH_metalloreg"/>
    <property type="match status" value="1"/>
</dbReference>
<keyword evidence="1" id="KW-0805">Transcription regulation</keyword>
<dbReference type="Proteomes" id="UP000316242">
    <property type="component" value="Unassembled WGS sequence"/>
</dbReference>
<dbReference type="SUPFAM" id="SSF46785">
    <property type="entry name" value="Winged helix' DNA-binding domain"/>
    <property type="match status" value="1"/>
</dbReference>
<dbReference type="PRINTS" id="PR00778">
    <property type="entry name" value="HTHARSR"/>
</dbReference>
<evidence type="ECO:0000256" key="3">
    <source>
        <dbReference type="ARBA" id="ARBA00023163"/>
    </source>
</evidence>
<dbReference type="InterPro" id="IPR011991">
    <property type="entry name" value="ArsR-like_HTH"/>
</dbReference>
<dbReference type="InterPro" id="IPR036388">
    <property type="entry name" value="WH-like_DNA-bd_sf"/>
</dbReference>
<comment type="caution">
    <text evidence="5">The sequence shown here is derived from an EMBL/GenBank/DDBJ whole genome shotgun (WGS) entry which is preliminary data.</text>
</comment>
<proteinExistence type="predicted"/>
<dbReference type="RefSeq" id="WP_073706241.1">
    <property type="nucleotide sequence ID" value="NZ_BAAAWM010000001.1"/>
</dbReference>
<dbReference type="InterPro" id="IPR036390">
    <property type="entry name" value="WH_DNA-bd_sf"/>
</dbReference>
<dbReference type="InterPro" id="IPR051011">
    <property type="entry name" value="Metal_resp_trans_reg"/>
</dbReference>
<gene>
    <name evidence="5" type="ORF">ANI01nite_02160</name>
</gene>
<keyword evidence="3" id="KW-0804">Transcription</keyword>
<name>A0ABQ0RGS1_GLUNI</name>
<sequence length="120" mass="13514">MTSEFIVPTTEDGIVSSDLLDMSVTVLKTLSDPARLQMLWALSMEDLSLSDLAQLIGVSPTVASQLLSRLRAAGVLQTRKSGRHVIYSMHDERSREFIRQTLDFAKHRLDLQDARLEEDQ</sequence>
<accession>A0ABQ0RGS1</accession>
<dbReference type="PROSITE" id="PS50987">
    <property type="entry name" value="HTH_ARSR_2"/>
    <property type="match status" value="1"/>
</dbReference>
<reference evidence="5 6" key="1">
    <citation type="submission" date="2019-06" db="EMBL/GenBank/DDBJ databases">
        <title>Whole genome shotgun sequence of Glutamicibacter nicotianae NBRC 14234.</title>
        <authorList>
            <person name="Hosoyama A."/>
            <person name="Uohara A."/>
            <person name="Ohji S."/>
            <person name="Ichikawa N."/>
        </authorList>
    </citation>
    <scope>NUCLEOTIDE SEQUENCE [LARGE SCALE GENOMIC DNA]</scope>
    <source>
        <strain evidence="5 6">NBRC 14234</strain>
    </source>
</reference>
<dbReference type="PANTHER" id="PTHR43132:SF6">
    <property type="entry name" value="HTH-TYPE TRANSCRIPTIONAL REPRESSOR CZRA"/>
    <property type="match status" value="1"/>
</dbReference>
<evidence type="ECO:0000259" key="4">
    <source>
        <dbReference type="PROSITE" id="PS50987"/>
    </source>
</evidence>
<evidence type="ECO:0000313" key="5">
    <source>
        <dbReference type="EMBL" id="GEC11013.1"/>
    </source>
</evidence>
<feature type="domain" description="HTH arsR-type" evidence="4">
    <location>
        <begin position="15"/>
        <end position="109"/>
    </location>
</feature>
<keyword evidence="6" id="KW-1185">Reference proteome</keyword>
<dbReference type="CDD" id="cd00090">
    <property type="entry name" value="HTH_ARSR"/>
    <property type="match status" value="1"/>
</dbReference>
<dbReference type="EMBL" id="BJNE01000001">
    <property type="protein sequence ID" value="GEC11013.1"/>
    <property type="molecule type" value="Genomic_DNA"/>
</dbReference>
<dbReference type="SMART" id="SM00418">
    <property type="entry name" value="HTH_ARSR"/>
    <property type="match status" value="1"/>
</dbReference>
<keyword evidence="2" id="KW-0238">DNA-binding</keyword>
<dbReference type="Pfam" id="PF01022">
    <property type="entry name" value="HTH_5"/>
    <property type="match status" value="1"/>
</dbReference>
<dbReference type="Gene3D" id="1.10.10.10">
    <property type="entry name" value="Winged helix-like DNA-binding domain superfamily/Winged helix DNA-binding domain"/>
    <property type="match status" value="1"/>
</dbReference>